<evidence type="ECO:0000313" key="2">
    <source>
        <dbReference type="EMBL" id="CAG7651270.1"/>
    </source>
</evidence>
<dbReference type="InterPro" id="IPR002575">
    <property type="entry name" value="Aminoglycoside_PTrfase"/>
</dbReference>
<dbReference type="Gene3D" id="3.90.1200.10">
    <property type="match status" value="1"/>
</dbReference>
<dbReference type="AlphaFoldDB" id="A0A9W4H558"/>
<protein>
    <submittedName>
        <fullName evidence="2">Aminoglycoside phosphotransferase</fullName>
    </submittedName>
</protein>
<accession>A0A9W4H558</accession>
<evidence type="ECO:0000313" key="3">
    <source>
        <dbReference type="Proteomes" id="UP001153328"/>
    </source>
</evidence>
<proteinExistence type="predicted"/>
<dbReference type="InterPro" id="IPR011009">
    <property type="entry name" value="Kinase-like_dom_sf"/>
</dbReference>
<organism evidence="2 3">
    <name type="scientific">Actinacidiphila bryophytorum</name>
    <dbReference type="NCBI Taxonomy" id="1436133"/>
    <lineage>
        <taxon>Bacteria</taxon>
        <taxon>Bacillati</taxon>
        <taxon>Actinomycetota</taxon>
        <taxon>Actinomycetes</taxon>
        <taxon>Kitasatosporales</taxon>
        <taxon>Streptomycetaceae</taxon>
        <taxon>Actinacidiphila</taxon>
    </lineage>
</organism>
<feature type="domain" description="Aminoglycoside phosphotransferase" evidence="1">
    <location>
        <begin position="31"/>
        <end position="233"/>
    </location>
</feature>
<gene>
    <name evidence="2" type="ORF">SBRY_50572</name>
</gene>
<comment type="caution">
    <text evidence="2">The sequence shown here is derived from an EMBL/GenBank/DDBJ whole genome shotgun (WGS) entry which is preliminary data.</text>
</comment>
<name>A0A9W4H558_9ACTN</name>
<keyword evidence="3" id="KW-1185">Reference proteome</keyword>
<evidence type="ECO:0000259" key="1">
    <source>
        <dbReference type="Pfam" id="PF01636"/>
    </source>
</evidence>
<dbReference type="EMBL" id="CAJVAX010000019">
    <property type="protein sequence ID" value="CAG7651270.1"/>
    <property type="molecule type" value="Genomic_DNA"/>
</dbReference>
<dbReference type="RefSeq" id="WP_205045215.1">
    <property type="nucleotide sequence ID" value="NZ_CAJVAX010000019.1"/>
</dbReference>
<dbReference type="SUPFAM" id="SSF56112">
    <property type="entry name" value="Protein kinase-like (PK-like)"/>
    <property type="match status" value="1"/>
</dbReference>
<sequence length="278" mass="31291">MSGIEDPRLRLVAETVGEVRIISEPGLPRRLLLVADSSGRRYVVKQHRSAERFAQEVRAYATYLTSLRDLTAELVAHDPSNRTLLLSYVPGDDCDSPALTSSERSLSHHRAGVALRRLHDATPEEQAELSGCGLADRMHQWTRRADDAGIVSRDERRLLHAYALRLSSTTLEGSVCHLDYQPRNWRLHRDALFVVDFEHCRPDARVRDVGRLEHRHWVGQPHLRDAFFSGYGRLLSDAEQQLLHLFGAIEAVTALVRGHETGDAELSAHGRALLARLP</sequence>
<reference evidence="2" key="1">
    <citation type="submission" date="2021-06" db="EMBL/GenBank/DDBJ databases">
        <authorList>
            <person name="Arsene-Ploetze F."/>
        </authorList>
    </citation>
    <scope>NUCLEOTIDE SEQUENCE</scope>
    <source>
        <strain evidence="2">SBRY1</strain>
    </source>
</reference>
<dbReference type="Pfam" id="PF01636">
    <property type="entry name" value="APH"/>
    <property type="match status" value="1"/>
</dbReference>
<dbReference type="Proteomes" id="UP001153328">
    <property type="component" value="Unassembled WGS sequence"/>
</dbReference>